<protein>
    <submittedName>
        <fullName evidence="7">Response regulator transcription factor</fullName>
    </submittedName>
</protein>
<dbReference type="Gene3D" id="1.10.10.10">
    <property type="entry name" value="Winged helix-like DNA-binding domain superfamily/Winged helix DNA-binding domain"/>
    <property type="match status" value="1"/>
</dbReference>
<dbReference type="InterPro" id="IPR011006">
    <property type="entry name" value="CheY-like_superfamily"/>
</dbReference>
<dbReference type="PROSITE" id="PS50110">
    <property type="entry name" value="RESPONSE_REGULATORY"/>
    <property type="match status" value="1"/>
</dbReference>
<dbReference type="SUPFAM" id="SSF52172">
    <property type="entry name" value="CheY-like"/>
    <property type="match status" value="1"/>
</dbReference>
<dbReference type="EMBL" id="VUYU01000007">
    <property type="protein sequence ID" value="NHZ34556.1"/>
    <property type="molecule type" value="Genomic_DNA"/>
</dbReference>
<dbReference type="SMART" id="SM00448">
    <property type="entry name" value="REC"/>
    <property type="match status" value="1"/>
</dbReference>
<keyword evidence="3" id="KW-0804">Transcription</keyword>
<keyword evidence="8" id="KW-1185">Reference proteome</keyword>
<organism evidence="7 8">
    <name type="scientific">Massilia rubra</name>
    <dbReference type="NCBI Taxonomy" id="2607910"/>
    <lineage>
        <taxon>Bacteria</taxon>
        <taxon>Pseudomonadati</taxon>
        <taxon>Pseudomonadota</taxon>
        <taxon>Betaproteobacteria</taxon>
        <taxon>Burkholderiales</taxon>
        <taxon>Oxalobacteraceae</taxon>
        <taxon>Telluria group</taxon>
        <taxon>Massilia</taxon>
    </lineage>
</organism>
<proteinExistence type="predicted"/>
<feature type="domain" description="HTH luxR-type" evidence="5">
    <location>
        <begin position="136"/>
        <end position="201"/>
    </location>
</feature>
<feature type="domain" description="Response regulatory" evidence="6">
    <location>
        <begin position="6"/>
        <end position="120"/>
    </location>
</feature>
<evidence type="ECO:0000259" key="6">
    <source>
        <dbReference type="PROSITE" id="PS50110"/>
    </source>
</evidence>
<dbReference type="InterPro" id="IPR000792">
    <property type="entry name" value="Tscrpt_reg_LuxR_C"/>
</dbReference>
<dbReference type="InterPro" id="IPR036388">
    <property type="entry name" value="WH-like_DNA-bd_sf"/>
</dbReference>
<evidence type="ECO:0000256" key="2">
    <source>
        <dbReference type="ARBA" id="ARBA00023125"/>
    </source>
</evidence>
<dbReference type="Gene3D" id="3.40.50.2300">
    <property type="match status" value="1"/>
</dbReference>
<dbReference type="Pfam" id="PF00196">
    <property type="entry name" value="GerE"/>
    <property type="match status" value="1"/>
</dbReference>
<evidence type="ECO:0000256" key="3">
    <source>
        <dbReference type="ARBA" id="ARBA00023163"/>
    </source>
</evidence>
<dbReference type="PRINTS" id="PR00038">
    <property type="entry name" value="HTHLUXR"/>
</dbReference>
<name>A0ABX0LIA5_9BURK</name>
<keyword evidence="1" id="KW-0805">Transcription regulation</keyword>
<dbReference type="SMART" id="SM00421">
    <property type="entry name" value="HTH_LUXR"/>
    <property type="match status" value="1"/>
</dbReference>
<evidence type="ECO:0000313" key="8">
    <source>
        <dbReference type="Proteomes" id="UP000785613"/>
    </source>
</evidence>
<accession>A0ABX0LIA5</accession>
<gene>
    <name evidence="7" type="ORF">F0185_13280</name>
</gene>
<evidence type="ECO:0000313" key="7">
    <source>
        <dbReference type="EMBL" id="NHZ34556.1"/>
    </source>
</evidence>
<evidence type="ECO:0000256" key="4">
    <source>
        <dbReference type="PROSITE-ProRule" id="PRU00169"/>
    </source>
</evidence>
<dbReference type="PROSITE" id="PS50043">
    <property type="entry name" value="HTH_LUXR_2"/>
    <property type="match status" value="1"/>
</dbReference>
<reference evidence="7 8" key="1">
    <citation type="submission" date="2019-09" db="EMBL/GenBank/DDBJ databases">
        <title>Taxonomy of Antarctic Massilia spp.: description of Massilia rubra sp. nov., Massilia aquatica sp. nov., Massilia mucilaginosa sp. nov., Massilia frigida sp. nov. isolated from streams, lakes and regoliths.</title>
        <authorList>
            <person name="Holochova P."/>
            <person name="Sedlacek I."/>
            <person name="Kralova S."/>
            <person name="Maslanova I."/>
            <person name="Busse H.-J."/>
            <person name="Stankova E."/>
            <person name="Vrbovska V."/>
            <person name="Kovarovic V."/>
            <person name="Bartak M."/>
            <person name="Svec P."/>
            <person name="Pantucek R."/>
        </authorList>
    </citation>
    <scope>NUCLEOTIDE SEQUENCE [LARGE SCALE GENOMIC DNA]</scope>
    <source>
        <strain evidence="7 8">CCM 8692</strain>
    </source>
</reference>
<dbReference type="PANTHER" id="PTHR44688">
    <property type="entry name" value="DNA-BINDING TRANSCRIPTIONAL ACTIVATOR DEVR_DOSR"/>
    <property type="match status" value="1"/>
</dbReference>
<dbReference type="Pfam" id="PF00072">
    <property type="entry name" value="Response_reg"/>
    <property type="match status" value="1"/>
</dbReference>
<dbReference type="InterPro" id="IPR001789">
    <property type="entry name" value="Sig_transdc_resp-reg_receiver"/>
</dbReference>
<comment type="caution">
    <text evidence="7">The sequence shown here is derived from an EMBL/GenBank/DDBJ whole genome shotgun (WGS) entry which is preliminary data.</text>
</comment>
<keyword evidence="2" id="KW-0238">DNA-binding</keyword>
<dbReference type="RefSeq" id="WP_167225135.1">
    <property type="nucleotide sequence ID" value="NZ_VUYU01000007.1"/>
</dbReference>
<sequence length="207" mass="21972">MTPAQTVFLVDDQALVLTALTRLLDAAGYAVRAFSCPHAFLDSGAALQAGCLVLDLDMPQMGGLALQQQLAARASMLPVIFLTGHGDLDSGIRAMKLGAADFLTKPVDDERLIAAIELAFARNREAQRRGAERAAILARLASLTARERDVLELVVEGALNKQIAAALGTAEKTVKVHRGRVMAKMQVRSVSALVRQIDCVRAGAAGE</sequence>
<keyword evidence="4" id="KW-0597">Phosphoprotein</keyword>
<dbReference type="PANTHER" id="PTHR44688:SF16">
    <property type="entry name" value="DNA-BINDING TRANSCRIPTIONAL ACTIVATOR DEVR_DOSR"/>
    <property type="match status" value="1"/>
</dbReference>
<dbReference type="InterPro" id="IPR016032">
    <property type="entry name" value="Sig_transdc_resp-reg_C-effctor"/>
</dbReference>
<feature type="modified residue" description="4-aspartylphosphate" evidence="4">
    <location>
        <position position="55"/>
    </location>
</feature>
<evidence type="ECO:0000259" key="5">
    <source>
        <dbReference type="PROSITE" id="PS50043"/>
    </source>
</evidence>
<dbReference type="CDD" id="cd06170">
    <property type="entry name" value="LuxR_C_like"/>
    <property type="match status" value="1"/>
</dbReference>
<dbReference type="Proteomes" id="UP000785613">
    <property type="component" value="Unassembled WGS sequence"/>
</dbReference>
<dbReference type="SUPFAM" id="SSF46894">
    <property type="entry name" value="C-terminal effector domain of the bipartite response regulators"/>
    <property type="match status" value="1"/>
</dbReference>
<evidence type="ECO:0000256" key="1">
    <source>
        <dbReference type="ARBA" id="ARBA00023015"/>
    </source>
</evidence>